<keyword evidence="2" id="KW-1185">Reference proteome</keyword>
<proteinExistence type="predicted"/>
<protein>
    <submittedName>
        <fullName evidence="1">Uncharacterized protein</fullName>
    </submittedName>
</protein>
<evidence type="ECO:0000313" key="1">
    <source>
        <dbReference type="EMBL" id="KAK3044511.1"/>
    </source>
</evidence>
<accession>A0ACC3CU14</accession>
<organism evidence="1 2">
    <name type="scientific">Coniosporium uncinatum</name>
    <dbReference type="NCBI Taxonomy" id="93489"/>
    <lineage>
        <taxon>Eukaryota</taxon>
        <taxon>Fungi</taxon>
        <taxon>Dikarya</taxon>
        <taxon>Ascomycota</taxon>
        <taxon>Pezizomycotina</taxon>
        <taxon>Dothideomycetes</taxon>
        <taxon>Dothideomycetes incertae sedis</taxon>
        <taxon>Coniosporium</taxon>
    </lineage>
</organism>
<evidence type="ECO:0000313" key="2">
    <source>
        <dbReference type="Proteomes" id="UP001186974"/>
    </source>
</evidence>
<comment type="caution">
    <text evidence="1">The sequence shown here is derived from an EMBL/GenBank/DDBJ whole genome shotgun (WGS) entry which is preliminary data.</text>
</comment>
<gene>
    <name evidence="1" type="ORF">LTS18_001107</name>
</gene>
<sequence>MCYHVAEPSTYLVITGAGIDKCNVKKNAFVYPFQKVTKISITPFDFSTQLQAMTIEKLQFSLPA</sequence>
<feature type="non-terminal residue" evidence="1">
    <location>
        <position position="64"/>
    </location>
</feature>
<dbReference type="Proteomes" id="UP001186974">
    <property type="component" value="Unassembled WGS sequence"/>
</dbReference>
<reference evidence="1" key="1">
    <citation type="submission" date="2024-09" db="EMBL/GenBank/DDBJ databases">
        <title>Black Yeasts Isolated from many extreme environments.</title>
        <authorList>
            <person name="Coleine C."/>
            <person name="Stajich J.E."/>
            <person name="Selbmann L."/>
        </authorList>
    </citation>
    <scope>NUCLEOTIDE SEQUENCE</scope>
    <source>
        <strain evidence="1">CCFEE 5737</strain>
    </source>
</reference>
<dbReference type="EMBL" id="JAWDJW010011845">
    <property type="protein sequence ID" value="KAK3044511.1"/>
    <property type="molecule type" value="Genomic_DNA"/>
</dbReference>
<name>A0ACC3CU14_9PEZI</name>